<evidence type="ECO:0000313" key="5">
    <source>
        <dbReference type="Proteomes" id="UP000765509"/>
    </source>
</evidence>
<dbReference type="Proteomes" id="UP000765509">
    <property type="component" value="Unassembled WGS sequence"/>
</dbReference>
<evidence type="ECO:0000259" key="3">
    <source>
        <dbReference type="PROSITE" id="PS50994"/>
    </source>
</evidence>
<dbReference type="GO" id="GO:0003723">
    <property type="term" value="F:RNA binding"/>
    <property type="evidence" value="ECO:0007669"/>
    <property type="project" value="UniProtKB-KW"/>
</dbReference>
<dbReference type="SUPFAM" id="SSF56672">
    <property type="entry name" value="DNA/RNA polymerases"/>
    <property type="match status" value="1"/>
</dbReference>
<reference evidence="4" key="1">
    <citation type="submission" date="2021-03" db="EMBL/GenBank/DDBJ databases">
        <title>Draft genome sequence of rust myrtle Austropuccinia psidii MF-1, a brazilian biotype.</title>
        <authorList>
            <person name="Quecine M.C."/>
            <person name="Pachon D.M.R."/>
            <person name="Bonatelli M.L."/>
            <person name="Correr F.H."/>
            <person name="Franceschini L.M."/>
            <person name="Leite T.F."/>
            <person name="Margarido G.R.A."/>
            <person name="Almeida C.A."/>
            <person name="Ferrarezi J.A."/>
            <person name="Labate C.A."/>
        </authorList>
    </citation>
    <scope>NUCLEOTIDE SEQUENCE</scope>
    <source>
        <strain evidence="4">MF-1</strain>
    </source>
</reference>
<dbReference type="InterPro" id="IPR043502">
    <property type="entry name" value="DNA/RNA_pol_sf"/>
</dbReference>
<dbReference type="InterPro" id="IPR036397">
    <property type="entry name" value="RNaseH_sf"/>
</dbReference>
<dbReference type="GO" id="GO:0015074">
    <property type="term" value="P:DNA integration"/>
    <property type="evidence" value="ECO:0007669"/>
    <property type="project" value="InterPro"/>
</dbReference>
<sequence>MQSLRLALSPPPPTLSPYPQHQRAVSSAYDRFMQEPYRAADRSNHLLNDGSNFAEWVAGLNRVLCIVFDSEVLVDDAPSLLENRSPQENRAISHFIDTTIPPNFALWIGVIPARTSSKDFFDAIKARCCPGNRFQKLKVVRDMLGMLIENGAGQPQSNTTIILTLRRAFAMFKKLGVDTDKLEGLLAQAACHAPPNVSQVAFDQLVTAAILAKGDEKPSSTFVGQVIMNALQRNMDSGQRPSPFVYRVSDPLAPMMQTSRPRSPFFSKPADQLSDSPKVSPTQIIGHLLLAPAVQIRQGTPERRSQVQRTSHYQRERVSQVKFVECDAADRVLIDTGASIHHFATTVRDIPPFRIFFADSNSSVTISQTTTLKIPVRNGFVIICNVPFSQKISGTILSVGRLCKAGVMPFFNGISLSLLVSKVLVTTTFANDCWWLDVVPREGTSLSVAASSSHSLLEMNPISLPSSVSLSARGWHERLGHACDNLLEGEEYPLLGKGTHRHSKAEASRSTCNPGCHQAAPGASGDDSDNAREFTSANFTGALANLGITFCPSLPYSPQENGEAERLNRTLGDMARAMTVQSGMPERFWQFAYSSAAFLHNSLLNSRCLNSSPHQELFGTAPSITTLYPFGADAIVHIPAVKQLHKLAPRGIECKLLKPLMSGGWLLWEPSTNKMVQSESVIFPHFQPIANPSGRIPKGSLGHVVNAMVLGEVPTENLFAAENRVIDSLLLVKDVNIPDHLGRALSGPHRKKWREACLAELGQMAARDVWEVVDKSPGMKTIGHRWVFDVKRNVNDSVDRFKARLVAHGDRQQPGMDCAETYAPTASLMSLCLILATAALKHWWVASFDVSGAYLYSLVEETVLIEPPVDFLPDLRGKALRLKKVLYGMRQAGRCWWKFLSSILSRMGFIATEVDQSLYIFRNKEEVIAIWVHVDDGIILSNSPDKISDFKNAICAKLDIKWSDEVQQIVGLECAIGEGEVAIAQRRLTNGILDAYPRPVLRRDSPLPTLPVNNLLPDEMTLDPTPFRSVIGSLAYLVSGSRPDLAFAVNYLARHSMGPTATHWELLDHVIGYLLKTRDRGINLRPGVLSLSLWSDAGWGGDLERSQTGFMIKLGDAPILWGSKRQSVVALCAAEYIALSDSTQHLVQAINQLSQLAGDFDKTIYCDNQAAVQVLIDNKSRKRMRYLDHAFFFVNDTIRKHGMKVIWVKTADMQADALTKRLSGPVLLKSLSLLGIKD</sequence>
<dbReference type="GO" id="GO:0005634">
    <property type="term" value="C:nucleus"/>
    <property type="evidence" value="ECO:0007669"/>
    <property type="project" value="UniProtKB-ARBA"/>
</dbReference>
<evidence type="ECO:0000256" key="2">
    <source>
        <dbReference type="SAM" id="MobiDB-lite"/>
    </source>
</evidence>
<feature type="region of interest" description="Disordered" evidence="2">
    <location>
        <begin position="507"/>
        <end position="529"/>
    </location>
</feature>
<proteinExistence type="predicted"/>
<dbReference type="Pfam" id="PF07727">
    <property type="entry name" value="RVT_2"/>
    <property type="match status" value="1"/>
</dbReference>
<protein>
    <recommendedName>
        <fullName evidence="3">Integrase catalytic domain-containing protein</fullName>
    </recommendedName>
</protein>
<dbReference type="InterPro" id="IPR001584">
    <property type="entry name" value="Integrase_cat-core"/>
</dbReference>
<accession>A0A9Q3C8X8</accession>
<dbReference type="AlphaFoldDB" id="A0A9Q3C8X8"/>
<dbReference type="InterPro" id="IPR013103">
    <property type="entry name" value="RVT_2"/>
</dbReference>
<feature type="region of interest" description="Disordered" evidence="2">
    <location>
        <begin position="1"/>
        <end position="20"/>
    </location>
</feature>
<keyword evidence="1" id="KW-0694">RNA-binding</keyword>
<feature type="domain" description="Integrase catalytic" evidence="3">
    <location>
        <begin position="528"/>
        <end position="621"/>
    </location>
</feature>
<dbReference type="EMBL" id="AVOT02005258">
    <property type="protein sequence ID" value="MBW0478633.1"/>
    <property type="molecule type" value="Genomic_DNA"/>
</dbReference>
<dbReference type="PROSITE" id="PS50994">
    <property type="entry name" value="INTEGRASE"/>
    <property type="match status" value="1"/>
</dbReference>
<evidence type="ECO:0000313" key="4">
    <source>
        <dbReference type="EMBL" id="MBW0478633.1"/>
    </source>
</evidence>
<dbReference type="InterPro" id="IPR012337">
    <property type="entry name" value="RNaseH-like_sf"/>
</dbReference>
<dbReference type="CDD" id="cd09272">
    <property type="entry name" value="RNase_HI_RT_Ty1"/>
    <property type="match status" value="1"/>
</dbReference>
<organism evidence="4 5">
    <name type="scientific">Austropuccinia psidii MF-1</name>
    <dbReference type="NCBI Taxonomy" id="1389203"/>
    <lineage>
        <taxon>Eukaryota</taxon>
        <taxon>Fungi</taxon>
        <taxon>Dikarya</taxon>
        <taxon>Basidiomycota</taxon>
        <taxon>Pucciniomycotina</taxon>
        <taxon>Pucciniomycetes</taxon>
        <taxon>Pucciniales</taxon>
        <taxon>Sphaerophragmiaceae</taxon>
        <taxon>Austropuccinia</taxon>
    </lineage>
</organism>
<evidence type="ECO:0000256" key="1">
    <source>
        <dbReference type="ARBA" id="ARBA00022884"/>
    </source>
</evidence>
<dbReference type="Gene3D" id="3.30.420.10">
    <property type="entry name" value="Ribonuclease H-like superfamily/Ribonuclease H"/>
    <property type="match status" value="1"/>
</dbReference>
<dbReference type="Pfam" id="PF25597">
    <property type="entry name" value="SH3_retrovirus"/>
    <property type="match status" value="1"/>
</dbReference>
<dbReference type="InterPro" id="IPR057670">
    <property type="entry name" value="SH3_retrovirus"/>
</dbReference>
<dbReference type="SUPFAM" id="SSF53098">
    <property type="entry name" value="Ribonuclease H-like"/>
    <property type="match status" value="1"/>
</dbReference>
<name>A0A9Q3C8X8_9BASI</name>
<keyword evidence="5" id="KW-1185">Reference proteome</keyword>
<comment type="caution">
    <text evidence="4">The sequence shown here is derived from an EMBL/GenBank/DDBJ whole genome shotgun (WGS) entry which is preliminary data.</text>
</comment>
<gene>
    <name evidence="4" type="ORF">O181_018348</name>
</gene>
<dbReference type="PANTHER" id="PTHR11439">
    <property type="entry name" value="GAG-POL-RELATED RETROTRANSPOSON"/>
    <property type="match status" value="1"/>
</dbReference>
<dbReference type="PANTHER" id="PTHR11439:SF483">
    <property type="entry name" value="PEPTIDE SYNTHASE GLIP-LIKE, PUTATIVE (AFU_ORTHOLOGUE AFUA_3G12920)-RELATED"/>
    <property type="match status" value="1"/>
</dbReference>